<dbReference type="SUPFAM" id="SSF51735">
    <property type="entry name" value="NAD(P)-binding Rossmann-fold domains"/>
    <property type="match status" value="1"/>
</dbReference>
<proteinExistence type="predicted"/>
<name>A0ABQ7JCZ7_9APIC</name>
<accession>A0ABQ7JCZ7</accession>
<dbReference type="PANTHER" id="PTHR14097:SF7">
    <property type="entry name" value="OXIDOREDUCTASE HTATIP2"/>
    <property type="match status" value="1"/>
</dbReference>
<protein>
    <submittedName>
        <fullName evidence="1">Uncharacterized protein</fullName>
    </submittedName>
</protein>
<dbReference type="EMBL" id="JADAQX010000117">
    <property type="protein sequence ID" value="KAF8821859.1"/>
    <property type="molecule type" value="Genomic_DNA"/>
</dbReference>
<keyword evidence="2" id="KW-1185">Reference proteome</keyword>
<evidence type="ECO:0000313" key="2">
    <source>
        <dbReference type="Proteomes" id="UP000823046"/>
    </source>
</evidence>
<gene>
    <name evidence="1" type="ORF">IE077_001459</name>
</gene>
<comment type="caution">
    <text evidence="1">The sequence shown here is derived from an EMBL/GenBank/DDBJ whole genome shotgun (WGS) entry which is preliminary data.</text>
</comment>
<dbReference type="Proteomes" id="UP000823046">
    <property type="component" value="Unassembled WGS sequence"/>
</dbReference>
<sequence length="211" mass="23672">MLNRSAISFSLDNSLSKIGTANYKKLNPYTVSDETDNLEKISPTSEISEVPLNVAFCTLGVRYPGSSFMNEMEKVERDYVIKFARLCKDVGVKHMNLLSGYAANPQSRIRSSAIKGEAITALEQMGFERLSVFKPALVISNTETETISERINRILHPIISEFLPIGWRHVFLEDLVKAILLNVETCESDPIEHLTFLDFMSIVGKTPPVMK</sequence>
<reference evidence="1 2" key="1">
    <citation type="journal article" date="2020" name="bioRxiv">
        <title>Metabolic contributions of an alphaproteobacterial endosymbiont in the apicomplexan Cardiosporidium cionae.</title>
        <authorList>
            <person name="Hunter E.S."/>
            <person name="Paight C.J."/>
            <person name="Lane C.E."/>
        </authorList>
    </citation>
    <scope>NUCLEOTIDE SEQUENCE [LARGE SCALE GENOMIC DNA]</scope>
    <source>
        <strain evidence="1">ESH_2018</strain>
    </source>
</reference>
<dbReference type="Gene3D" id="3.40.50.720">
    <property type="entry name" value="NAD(P)-binding Rossmann-like Domain"/>
    <property type="match status" value="1"/>
</dbReference>
<dbReference type="InterPro" id="IPR036291">
    <property type="entry name" value="NAD(P)-bd_dom_sf"/>
</dbReference>
<organism evidence="1 2">
    <name type="scientific">Cardiosporidium cionae</name>
    <dbReference type="NCBI Taxonomy" id="476202"/>
    <lineage>
        <taxon>Eukaryota</taxon>
        <taxon>Sar</taxon>
        <taxon>Alveolata</taxon>
        <taxon>Apicomplexa</taxon>
        <taxon>Aconoidasida</taxon>
        <taxon>Nephromycida</taxon>
        <taxon>Cardiosporidium</taxon>
    </lineage>
</organism>
<dbReference type="PANTHER" id="PTHR14097">
    <property type="entry name" value="OXIDOREDUCTASE HTATIP2"/>
    <property type="match status" value="1"/>
</dbReference>
<evidence type="ECO:0000313" key="1">
    <source>
        <dbReference type="EMBL" id="KAF8821859.1"/>
    </source>
</evidence>